<protein>
    <submittedName>
        <fullName evidence="2">Uncharacterized protein</fullName>
    </submittedName>
</protein>
<sequence>MTLPEFIQLAAEHPREVVFYFSLVPVAALLAGWMEREEDHLPPWNYLYTALLYLVAVPATLSLGLSAYHWVAGDAPAVARNVVLQVVPVASFLYTAFVIHRRVALNALPGFGHLSGLVLLVSAAALLMWGIDRVGLLNFSGWKVQYVVVVFMILLVVLRTLGRRLTN</sequence>
<keyword evidence="1" id="KW-0812">Transmembrane</keyword>
<feature type="transmembrane region" description="Helical" evidence="1">
    <location>
        <begin position="111"/>
        <end position="131"/>
    </location>
</feature>
<name>A0A4V3XL47_9BACT</name>
<dbReference type="AlphaFoldDB" id="A0A4V3XL47"/>
<proteinExistence type="predicted"/>
<accession>A0A4V3XL47</accession>
<dbReference type="RefSeq" id="WP_136459576.1">
    <property type="nucleotide sequence ID" value="NZ_SRSF01000004.1"/>
</dbReference>
<evidence type="ECO:0000256" key="1">
    <source>
        <dbReference type="SAM" id="Phobius"/>
    </source>
</evidence>
<keyword evidence="1" id="KW-1133">Transmembrane helix</keyword>
<organism evidence="2 3">
    <name type="scientific">Neolewinella litorea</name>
    <dbReference type="NCBI Taxonomy" id="2562452"/>
    <lineage>
        <taxon>Bacteria</taxon>
        <taxon>Pseudomonadati</taxon>
        <taxon>Bacteroidota</taxon>
        <taxon>Saprospiria</taxon>
        <taxon>Saprospirales</taxon>
        <taxon>Lewinellaceae</taxon>
        <taxon>Neolewinella</taxon>
    </lineage>
</organism>
<gene>
    <name evidence="2" type="ORF">E4021_11870</name>
</gene>
<reference evidence="2 3" key="1">
    <citation type="submission" date="2019-04" db="EMBL/GenBank/DDBJ databases">
        <title>Lewinella litorea sp. nov., isolated from a marine sand.</title>
        <authorList>
            <person name="Yoon J.-H."/>
        </authorList>
    </citation>
    <scope>NUCLEOTIDE SEQUENCE [LARGE SCALE GENOMIC DNA]</scope>
    <source>
        <strain evidence="2 3">HSMS-39</strain>
    </source>
</reference>
<evidence type="ECO:0000313" key="3">
    <source>
        <dbReference type="Proteomes" id="UP000308528"/>
    </source>
</evidence>
<keyword evidence="3" id="KW-1185">Reference proteome</keyword>
<feature type="transmembrane region" description="Helical" evidence="1">
    <location>
        <begin position="143"/>
        <end position="161"/>
    </location>
</feature>
<feature type="transmembrane region" description="Helical" evidence="1">
    <location>
        <begin position="17"/>
        <end position="34"/>
    </location>
</feature>
<dbReference type="EMBL" id="SRSF01000004">
    <property type="protein sequence ID" value="THH39443.1"/>
    <property type="molecule type" value="Genomic_DNA"/>
</dbReference>
<dbReference type="Proteomes" id="UP000308528">
    <property type="component" value="Unassembled WGS sequence"/>
</dbReference>
<dbReference type="OrthoDB" id="1492885at2"/>
<keyword evidence="1" id="KW-0472">Membrane</keyword>
<comment type="caution">
    <text evidence="2">The sequence shown here is derived from an EMBL/GenBank/DDBJ whole genome shotgun (WGS) entry which is preliminary data.</text>
</comment>
<evidence type="ECO:0000313" key="2">
    <source>
        <dbReference type="EMBL" id="THH39443.1"/>
    </source>
</evidence>
<feature type="transmembrane region" description="Helical" evidence="1">
    <location>
        <begin position="46"/>
        <end position="70"/>
    </location>
</feature>
<feature type="transmembrane region" description="Helical" evidence="1">
    <location>
        <begin position="82"/>
        <end position="99"/>
    </location>
</feature>